<dbReference type="InterPro" id="IPR050281">
    <property type="entry name" value="Flavin_monoamine_oxidase"/>
</dbReference>
<dbReference type="AlphaFoldDB" id="A0A9P9E1R4"/>
<dbReference type="Gene3D" id="3.50.50.60">
    <property type="entry name" value="FAD/NAD(P)-binding domain"/>
    <property type="match status" value="1"/>
</dbReference>
<dbReference type="Proteomes" id="UP000738349">
    <property type="component" value="Unassembled WGS sequence"/>
</dbReference>
<dbReference type="OrthoDB" id="7777654at2759"/>
<dbReference type="PANTHER" id="PTHR10742">
    <property type="entry name" value="FLAVIN MONOAMINE OXIDASE"/>
    <property type="match status" value="1"/>
</dbReference>
<dbReference type="GO" id="GO:0006598">
    <property type="term" value="P:polyamine catabolic process"/>
    <property type="evidence" value="ECO:0007669"/>
    <property type="project" value="TreeGrafter"/>
</dbReference>
<feature type="domain" description="Amine oxidase" evidence="2">
    <location>
        <begin position="44"/>
        <end position="475"/>
    </location>
</feature>
<comment type="caution">
    <text evidence="3">The sequence shown here is derived from an EMBL/GenBank/DDBJ whole genome shotgun (WGS) entry which is preliminary data.</text>
</comment>
<dbReference type="Pfam" id="PF01593">
    <property type="entry name" value="Amino_oxidase"/>
    <property type="match status" value="1"/>
</dbReference>
<protein>
    <submittedName>
        <fullName evidence="3">Amine oxidase</fullName>
    </submittedName>
</protein>
<dbReference type="PANTHER" id="PTHR10742:SF313">
    <property type="entry name" value="AMINE OXIDASE"/>
    <property type="match status" value="1"/>
</dbReference>
<evidence type="ECO:0000313" key="3">
    <source>
        <dbReference type="EMBL" id="KAH7129059.1"/>
    </source>
</evidence>
<dbReference type="EMBL" id="JAGMUV010000018">
    <property type="protein sequence ID" value="KAH7129059.1"/>
    <property type="molecule type" value="Genomic_DNA"/>
</dbReference>
<dbReference type="Gene3D" id="3.90.660.10">
    <property type="match status" value="1"/>
</dbReference>
<proteinExistence type="predicted"/>
<dbReference type="InterPro" id="IPR036188">
    <property type="entry name" value="FAD/NAD-bd_sf"/>
</dbReference>
<dbReference type="SUPFAM" id="SSF51905">
    <property type="entry name" value="FAD/NAD(P)-binding domain"/>
    <property type="match status" value="1"/>
</dbReference>
<dbReference type="GO" id="GO:0016491">
    <property type="term" value="F:oxidoreductase activity"/>
    <property type="evidence" value="ECO:0007669"/>
    <property type="project" value="InterPro"/>
</dbReference>
<reference evidence="3" key="1">
    <citation type="journal article" date="2021" name="Nat. Commun.">
        <title>Genetic determinants of endophytism in the Arabidopsis root mycobiome.</title>
        <authorList>
            <person name="Mesny F."/>
            <person name="Miyauchi S."/>
            <person name="Thiergart T."/>
            <person name="Pickel B."/>
            <person name="Atanasova L."/>
            <person name="Karlsson M."/>
            <person name="Huettel B."/>
            <person name="Barry K.W."/>
            <person name="Haridas S."/>
            <person name="Chen C."/>
            <person name="Bauer D."/>
            <person name="Andreopoulos W."/>
            <person name="Pangilinan J."/>
            <person name="LaButti K."/>
            <person name="Riley R."/>
            <person name="Lipzen A."/>
            <person name="Clum A."/>
            <person name="Drula E."/>
            <person name="Henrissat B."/>
            <person name="Kohler A."/>
            <person name="Grigoriev I.V."/>
            <person name="Martin F.M."/>
            <person name="Hacquard S."/>
        </authorList>
    </citation>
    <scope>NUCLEOTIDE SEQUENCE</scope>
    <source>
        <strain evidence="3">MPI-CAGE-AT-0147</strain>
    </source>
</reference>
<evidence type="ECO:0000313" key="4">
    <source>
        <dbReference type="Proteomes" id="UP000738349"/>
    </source>
</evidence>
<keyword evidence="4" id="KW-1185">Reference proteome</keyword>
<dbReference type="SUPFAM" id="SSF54373">
    <property type="entry name" value="FAD-linked reductases, C-terminal domain"/>
    <property type="match status" value="1"/>
</dbReference>
<organism evidence="3 4">
    <name type="scientific">Dactylonectria macrodidyma</name>
    <dbReference type="NCBI Taxonomy" id="307937"/>
    <lineage>
        <taxon>Eukaryota</taxon>
        <taxon>Fungi</taxon>
        <taxon>Dikarya</taxon>
        <taxon>Ascomycota</taxon>
        <taxon>Pezizomycotina</taxon>
        <taxon>Sordariomycetes</taxon>
        <taxon>Hypocreomycetidae</taxon>
        <taxon>Hypocreales</taxon>
        <taxon>Nectriaceae</taxon>
        <taxon>Dactylonectria</taxon>
    </lineage>
</organism>
<keyword evidence="1" id="KW-0732">Signal</keyword>
<accession>A0A9P9E1R4</accession>
<dbReference type="InterPro" id="IPR002937">
    <property type="entry name" value="Amino_oxidase"/>
</dbReference>
<evidence type="ECO:0000259" key="2">
    <source>
        <dbReference type="Pfam" id="PF01593"/>
    </source>
</evidence>
<name>A0A9P9E1R4_9HYPO</name>
<evidence type="ECO:0000256" key="1">
    <source>
        <dbReference type="SAM" id="SignalP"/>
    </source>
</evidence>
<sequence length="527" mass="59549">MKQSPAQLLAVLTAFFSAAQSSAIPRADKGTCKKTKVAILGAGVAGIAAAQNLTDAKITDFIIVEHNDYIGGRLQKHSFGKNAKTNKPYTIELGANWIEGIGSLETHWNPIWRLAEKHKIKSTFSDYDSYKTFDHNGAADWSDKIDEFDAVYANVSAAAGEIILDNLQDTSARAALRTAGWRPARDDMYAQAADWWGWDFEAAWTPDESGLVYGDAAGNATFSYFSDVSNLVWDQRGYNYMLQAEAKEFLKKDGSQLLLNTTVEKIEYRKDGVKISTKGGGCIQAEYAICTFSLGVLQNDVVEFKPKIPRWKQEAIDQFAMGTYTKIFLQFNESFWDDETQFFLYADPVERGYYPLFQSLNAKGFAEGSNILFATVTGQQAYRVERQTNEETEEQIIEVLQSIFPKKEIPKPTAFFYPRWSTEPWAYGSYSNWPVGMTLEKHQNMRANLQRLWFAGEANSAEFFGFLHGAYTEGQFIGYRVGNIINGKAGDDEFDLERYEHLHGTTFEDEYDEDNGWLFPYDVETGK</sequence>
<feature type="chain" id="PRO_5040436885" evidence="1">
    <location>
        <begin position="24"/>
        <end position="527"/>
    </location>
</feature>
<gene>
    <name evidence="3" type="ORF">EDB81DRAFT_661805</name>
</gene>
<feature type="signal peptide" evidence="1">
    <location>
        <begin position="1"/>
        <end position="23"/>
    </location>
</feature>